<evidence type="ECO:0000313" key="2">
    <source>
        <dbReference type="Proteomes" id="UP000001510"/>
    </source>
</evidence>
<reference evidence="1 2" key="1">
    <citation type="journal article" date="2007" name="DNA Res.">
        <title>Complete genomic structure of the bloom-forming toxic cyanobacterium Microcystis aeruginosa NIES-843.</title>
        <authorList>
            <person name="Kaneko T."/>
            <person name="Nakajima N."/>
            <person name="Okamoto S."/>
            <person name="Suzuki I."/>
            <person name="Tanabe Y."/>
            <person name="Tamaoki M."/>
            <person name="Nakamura Y."/>
            <person name="Kasai F."/>
            <person name="Watanabe A."/>
            <person name="Kawashima K."/>
            <person name="Kishida Y."/>
            <person name="Ono A."/>
            <person name="Shimizu Y."/>
            <person name="Takahashi C."/>
            <person name="Minami C."/>
            <person name="Fujishiro T."/>
            <person name="Kohara M."/>
            <person name="Katoh M."/>
            <person name="Nakazaki N."/>
            <person name="Nakayama S."/>
            <person name="Yamada M."/>
            <person name="Tabata S."/>
            <person name="Watanabe M.M."/>
        </authorList>
    </citation>
    <scope>NUCLEOTIDE SEQUENCE [LARGE SCALE GENOMIC DNA]</scope>
    <source>
        <strain evidence="2">NIES-843 / IAM M-247</strain>
    </source>
</reference>
<dbReference type="PaxDb" id="449447-MAE_35360"/>
<accession>B0JMS3</accession>
<gene>
    <name evidence="1" type="ordered locus">MAE_35360</name>
</gene>
<dbReference type="Proteomes" id="UP000001510">
    <property type="component" value="Chromosome"/>
</dbReference>
<sequence>MSSACSSYCPILAETVHYAKVQSLYFLKMGEVETVRHLAVLMGRGERTIHRWLSFYKKGGIERLLSEGNPPGRPKKISVEEVALLQNELKDPVGFTSYKEIYFWLSVVREISVSYTTVYRLVREELGSSIKREHLTFALSIYA</sequence>
<dbReference type="EnsemblBacteria" id="BAG03358">
    <property type="protein sequence ID" value="BAG03358"/>
    <property type="gene ID" value="MAE_35360"/>
</dbReference>
<evidence type="ECO:0000313" key="1">
    <source>
        <dbReference type="EMBL" id="BAG03358.1"/>
    </source>
</evidence>
<organism evidence="1 2">
    <name type="scientific">Microcystis aeruginosa (strain NIES-843 / IAM M-2473)</name>
    <dbReference type="NCBI Taxonomy" id="449447"/>
    <lineage>
        <taxon>Bacteria</taxon>
        <taxon>Bacillati</taxon>
        <taxon>Cyanobacteriota</taxon>
        <taxon>Cyanophyceae</taxon>
        <taxon>Oscillatoriophycideae</taxon>
        <taxon>Chroococcales</taxon>
        <taxon>Microcystaceae</taxon>
        <taxon>Microcystis</taxon>
    </lineage>
</organism>
<keyword evidence="2" id="KW-1185">Reference proteome</keyword>
<dbReference type="KEGG" id="mar:MAE_35360"/>
<dbReference type="eggNOG" id="COG3415">
    <property type="taxonomic scope" value="Bacteria"/>
</dbReference>
<protein>
    <submittedName>
        <fullName evidence="1">Transposase</fullName>
    </submittedName>
</protein>
<dbReference type="Pfam" id="PF13565">
    <property type="entry name" value="HTH_32"/>
    <property type="match status" value="1"/>
</dbReference>
<name>B0JMS3_MICAN</name>
<dbReference type="BioCyc" id="MAER449447:MAE_RS29875-MONOMER"/>
<dbReference type="InterPro" id="IPR009057">
    <property type="entry name" value="Homeodomain-like_sf"/>
</dbReference>
<dbReference type="SUPFAM" id="SSF46689">
    <property type="entry name" value="Homeodomain-like"/>
    <property type="match status" value="1"/>
</dbReference>
<dbReference type="EMBL" id="AP009552">
    <property type="protein sequence ID" value="BAG03358.1"/>
    <property type="molecule type" value="Genomic_DNA"/>
</dbReference>
<proteinExistence type="predicted"/>
<dbReference type="HOGENOM" id="CLU_125009_0_0_3"/>
<dbReference type="AlphaFoldDB" id="B0JMS3"/>